<evidence type="ECO:0000313" key="2">
    <source>
        <dbReference type="EMBL" id="ANY77861.1"/>
    </source>
</evidence>
<gene>
    <name evidence="2" type="ORF">BB934_06105</name>
</gene>
<dbReference type="KEGG" id="moc:BB934_06105"/>
<protein>
    <recommendedName>
        <fullName evidence="1">YjiS-like domain-containing protein</fullName>
    </recommendedName>
</protein>
<dbReference type="InterPro" id="IPR009506">
    <property type="entry name" value="YjiS-like"/>
</dbReference>
<evidence type="ECO:0000259" key="1">
    <source>
        <dbReference type="Pfam" id="PF06568"/>
    </source>
</evidence>
<dbReference type="RefSeq" id="WP_157934057.1">
    <property type="nucleotide sequence ID" value="NZ_CP016616.1"/>
</dbReference>
<proteinExistence type="predicted"/>
<accession>A0A1B2ED14</accession>
<organism evidence="2">
    <name type="scientific">Microvirga ossetica</name>
    <dbReference type="NCBI Taxonomy" id="1882682"/>
    <lineage>
        <taxon>Bacteria</taxon>
        <taxon>Pseudomonadati</taxon>
        <taxon>Pseudomonadota</taxon>
        <taxon>Alphaproteobacteria</taxon>
        <taxon>Hyphomicrobiales</taxon>
        <taxon>Methylobacteriaceae</taxon>
        <taxon>Microvirga</taxon>
    </lineage>
</organism>
<sequence length="108" mass="12303">MNRFALTTMTLPGMAALGQFARSLVYLSKALRHRREIKHLAEFDERMLADIGLTRSDVTSALDEPLTRNPSWVLVRSAERHSRSERPDLPARPVRPVVPMVRPLKRCA</sequence>
<dbReference type="Pfam" id="PF06568">
    <property type="entry name" value="YjiS-like"/>
    <property type="match status" value="1"/>
</dbReference>
<dbReference type="AlphaFoldDB" id="A0A1B2ED14"/>
<dbReference type="EMBL" id="CP016616">
    <property type="protein sequence ID" value="ANY77861.1"/>
    <property type="molecule type" value="Genomic_DNA"/>
</dbReference>
<dbReference type="OrthoDB" id="7861975at2"/>
<name>A0A1B2ED14_9HYPH</name>
<feature type="domain" description="YjiS-like" evidence="1">
    <location>
        <begin position="29"/>
        <end position="58"/>
    </location>
</feature>
<reference evidence="2" key="1">
    <citation type="submission" date="2016-07" db="EMBL/GenBank/DDBJ databases">
        <title>Microvirga ossetica sp. nov. a new species of rhizobia isolated from root nodules of the legume species Vicia alpestris Steven originated from North Ossetia region in the Caucasus.</title>
        <authorList>
            <person name="Safronova V.I."/>
            <person name="Kuznetsova I.G."/>
            <person name="Sazanova A.L."/>
            <person name="Belimov A."/>
            <person name="Andronov E."/>
            <person name="Osledkin Y.S."/>
            <person name="Onishchuk O.P."/>
            <person name="Kurchak O.N."/>
            <person name="Shaposhnikov A.I."/>
            <person name="Willems A."/>
            <person name="Tikhonovich I.A."/>
        </authorList>
    </citation>
    <scope>NUCLEOTIDE SEQUENCE [LARGE SCALE GENOMIC DNA]</scope>
    <source>
        <strain evidence="2">V5/3M</strain>
    </source>
</reference>